<dbReference type="InterPro" id="IPR022251">
    <property type="entry name" value="DUF3774_wound-induced"/>
</dbReference>
<accession>A0A803MH48</accession>
<organism evidence="2 3">
    <name type="scientific">Chenopodium quinoa</name>
    <name type="common">Quinoa</name>
    <dbReference type="NCBI Taxonomy" id="63459"/>
    <lineage>
        <taxon>Eukaryota</taxon>
        <taxon>Viridiplantae</taxon>
        <taxon>Streptophyta</taxon>
        <taxon>Embryophyta</taxon>
        <taxon>Tracheophyta</taxon>
        <taxon>Spermatophyta</taxon>
        <taxon>Magnoliopsida</taxon>
        <taxon>eudicotyledons</taxon>
        <taxon>Gunneridae</taxon>
        <taxon>Pentapetalae</taxon>
        <taxon>Caryophyllales</taxon>
        <taxon>Chenopodiaceae</taxon>
        <taxon>Chenopodioideae</taxon>
        <taxon>Atripliceae</taxon>
        <taxon>Chenopodium</taxon>
    </lineage>
</organism>
<dbReference type="Pfam" id="PF12609">
    <property type="entry name" value="DUF3774"/>
    <property type="match status" value="1"/>
</dbReference>
<dbReference type="PANTHER" id="PTHR33090">
    <property type="entry name" value="DUF3774 DOMAIN PROTEIN-RELATED"/>
    <property type="match status" value="1"/>
</dbReference>
<evidence type="ECO:0000256" key="1">
    <source>
        <dbReference type="SAM" id="MobiDB-lite"/>
    </source>
</evidence>
<reference evidence="2" key="1">
    <citation type="journal article" date="2017" name="Nature">
        <title>The genome of Chenopodium quinoa.</title>
        <authorList>
            <person name="Jarvis D.E."/>
            <person name="Ho Y.S."/>
            <person name="Lightfoot D.J."/>
            <person name="Schmoeckel S.M."/>
            <person name="Li B."/>
            <person name="Borm T.J.A."/>
            <person name="Ohyanagi H."/>
            <person name="Mineta K."/>
            <person name="Michell C.T."/>
            <person name="Saber N."/>
            <person name="Kharbatia N.M."/>
            <person name="Rupper R.R."/>
            <person name="Sharp A.R."/>
            <person name="Dally N."/>
            <person name="Boughton B.A."/>
            <person name="Woo Y.H."/>
            <person name="Gao G."/>
            <person name="Schijlen E.G.W.M."/>
            <person name="Guo X."/>
            <person name="Momin A.A."/>
            <person name="Negrao S."/>
            <person name="Al-Babili S."/>
            <person name="Gehring C."/>
            <person name="Roessner U."/>
            <person name="Jung C."/>
            <person name="Murphy K."/>
            <person name="Arold S.T."/>
            <person name="Gojobori T."/>
            <person name="van der Linden C.G."/>
            <person name="van Loo E.N."/>
            <person name="Jellen E.N."/>
            <person name="Maughan P.J."/>
            <person name="Tester M."/>
        </authorList>
    </citation>
    <scope>NUCLEOTIDE SEQUENCE [LARGE SCALE GENOMIC DNA]</scope>
    <source>
        <strain evidence="2">cv. PI 614886</strain>
    </source>
</reference>
<evidence type="ECO:0000313" key="2">
    <source>
        <dbReference type="EnsemblPlants" id="AUR62029300-RA:cds"/>
    </source>
</evidence>
<name>A0A803MH48_CHEQI</name>
<feature type="region of interest" description="Disordered" evidence="1">
    <location>
        <begin position="49"/>
        <end position="76"/>
    </location>
</feature>
<dbReference type="Gramene" id="AUR62029300-RA">
    <property type="protein sequence ID" value="AUR62029300-RA:cds"/>
    <property type="gene ID" value="AUR62029300"/>
</dbReference>
<dbReference type="AlphaFoldDB" id="A0A803MH48"/>
<evidence type="ECO:0000313" key="3">
    <source>
        <dbReference type="Proteomes" id="UP000596660"/>
    </source>
</evidence>
<dbReference type="Proteomes" id="UP000596660">
    <property type="component" value="Unplaced"/>
</dbReference>
<reference evidence="2" key="2">
    <citation type="submission" date="2021-03" db="UniProtKB">
        <authorList>
            <consortium name="EnsemblPlants"/>
        </authorList>
    </citation>
    <scope>IDENTIFICATION</scope>
</reference>
<dbReference type="OMA" id="MEIDCFG"/>
<feature type="compositionally biased region" description="Low complexity" evidence="1">
    <location>
        <begin position="49"/>
        <end position="68"/>
    </location>
</feature>
<dbReference type="EnsemblPlants" id="AUR62029300-RA">
    <property type="protein sequence ID" value="AUR62029300-RA:cds"/>
    <property type="gene ID" value="AUR62029300"/>
</dbReference>
<keyword evidence="3" id="KW-1185">Reference proteome</keyword>
<proteinExistence type="predicted"/>
<protein>
    <submittedName>
        <fullName evidence="2">Uncharacterized protein</fullName>
    </submittedName>
</protein>
<sequence length="98" mass="10745">MSATSACRSYVAAASIATVEALKDQGFARWNYPLRLLHNRLKTNLLSSIPQSSKAAASSSAASEMGSKISKKEKMKQTEMKIKRVMEIDCFGPSTVRF</sequence>